<keyword evidence="2" id="KW-1185">Reference proteome</keyword>
<accession>A0A383VT52</accession>
<proteinExistence type="predicted"/>
<reference evidence="1 2" key="1">
    <citation type="submission" date="2016-10" db="EMBL/GenBank/DDBJ databases">
        <authorList>
            <person name="Cai Z."/>
        </authorList>
    </citation>
    <scope>NUCLEOTIDE SEQUENCE [LARGE SCALE GENOMIC DNA]</scope>
</reference>
<gene>
    <name evidence="1" type="ORF">BQ4739_LOCUS8319</name>
</gene>
<evidence type="ECO:0000313" key="2">
    <source>
        <dbReference type="Proteomes" id="UP000256970"/>
    </source>
</evidence>
<protein>
    <submittedName>
        <fullName evidence="1">Uncharacterized protein</fullName>
    </submittedName>
</protein>
<organism evidence="1 2">
    <name type="scientific">Tetradesmus obliquus</name>
    <name type="common">Green alga</name>
    <name type="synonym">Acutodesmus obliquus</name>
    <dbReference type="NCBI Taxonomy" id="3088"/>
    <lineage>
        <taxon>Eukaryota</taxon>
        <taxon>Viridiplantae</taxon>
        <taxon>Chlorophyta</taxon>
        <taxon>core chlorophytes</taxon>
        <taxon>Chlorophyceae</taxon>
        <taxon>CS clade</taxon>
        <taxon>Sphaeropleales</taxon>
        <taxon>Scenedesmaceae</taxon>
        <taxon>Tetradesmus</taxon>
    </lineage>
</organism>
<evidence type="ECO:0000313" key="1">
    <source>
        <dbReference type="EMBL" id="SZX67989.1"/>
    </source>
</evidence>
<dbReference type="Proteomes" id="UP000256970">
    <property type="component" value="Unassembled WGS sequence"/>
</dbReference>
<name>A0A383VT52_TETOB</name>
<dbReference type="EMBL" id="FNXT01000827">
    <property type="protein sequence ID" value="SZX67989.1"/>
    <property type="molecule type" value="Genomic_DNA"/>
</dbReference>
<sequence length="423" mass="43343">MMSFSRSHCAKAPRNYGCSKGAYTSRPRFKEDTIKSRIISAAQALLTPSGPTHCPVAPDFSVSPRTLERFIVTVLLTALGCYSLQEYLEAAGHIDNEHHWPQVEAPSDEECEAAGWPFTTTTTTTPPALQAESTSALQEESTTTTLQAEATPALLPATTADSLPATADSSIAAEAAAGLAAITTTTLQAESTPALLPATAADGPPVARDSSIAIEAAAGLIAALTSTTTTTSSSSASTTTILMPAIDSFPFFTASHTCTAADSKPMAMHTPAAVAAATPTFFVYVEADSSSDCAPVAPVCCSTLHQQQQPEQADAAGAEGHTCHSLAPAAAAGKAKHQLLQLQQPPAGCGTAAELAGAADNLQQQNALHVHCLPAAAKTAAAAVVVRGGGSRCSSTASSWLRRVSCKLFSCAAGSSLSRVDWM</sequence>
<dbReference type="AlphaFoldDB" id="A0A383VT52"/>